<evidence type="ECO:0000313" key="7">
    <source>
        <dbReference type="EMBL" id="EJD39031.1"/>
    </source>
</evidence>
<dbReference type="GO" id="GO:0008270">
    <property type="term" value="F:zinc ion binding"/>
    <property type="evidence" value="ECO:0007669"/>
    <property type="project" value="UniProtKB-KW"/>
</dbReference>
<dbReference type="InParanoid" id="J0WX17"/>
<dbReference type="PROSITE" id="PS50005">
    <property type="entry name" value="TPR"/>
    <property type="match status" value="1"/>
</dbReference>
<feature type="domain" description="MYND-type" evidence="6">
    <location>
        <begin position="252"/>
        <end position="292"/>
    </location>
</feature>
<dbReference type="AlphaFoldDB" id="J0WX17"/>
<keyword evidence="5" id="KW-0802">TPR repeat</keyword>
<proteinExistence type="predicted"/>
<dbReference type="SUPFAM" id="SSF144232">
    <property type="entry name" value="HIT/MYND zinc finger-like"/>
    <property type="match status" value="1"/>
</dbReference>
<evidence type="ECO:0000256" key="4">
    <source>
        <dbReference type="PROSITE-ProRule" id="PRU00134"/>
    </source>
</evidence>
<dbReference type="eggNOG" id="ENOG502RZ3H">
    <property type="taxonomic scope" value="Eukaryota"/>
</dbReference>
<dbReference type="KEGG" id="adl:AURDEDRAFT_116265"/>
<evidence type="ECO:0000256" key="1">
    <source>
        <dbReference type="ARBA" id="ARBA00022723"/>
    </source>
</evidence>
<dbReference type="InterPro" id="IPR002893">
    <property type="entry name" value="Znf_MYND"/>
</dbReference>
<dbReference type="SUPFAM" id="SSF48452">
    <property type="entry name" value="TPR-like"/>
    <property type="match status" value="1"/>
</dbReference>
<keyword evidence="3" id="KW-0862">Zinc</keyword>
<dbReference type="InterPro" id="IPR019734">
    <property type="entry name" value="TPR_rpt"/>
</dbReference>
<evidence type="ECO:0000259" key="6">
    <source>
        <dbReference type="PROSITE" id="PS50865"/>
    </source>
</evidence>
<dbReference type="Gene3D" id="1.25.40.10">
    <property type="entry name" value="Tetratricopeptide repeat domain"/>
    <property type="match status" value="1"/>
</dbReference>
<keyword evidence="8" id="KW-1185">Reference proteome</keyword>
<keyword evidence="2 4" id="KW-0863">Zinc-finger</keyword>
<evidence type="ECO:0000256" key="3">
    <source>
        <dbReference type="ARBA" id="ARBA00022833"/>
    </source>
</evidence>
<dbReference type="Pfam" id="PF01753">
    <property type="entry name" value="zf-MYND"/>
    <property type="match status" value="1"/>
</dbReference>
<gene>
    <name evidence="7" type="ORF">AURDEDRAFT_116265</name>
</gene>
<feature type="repeat" description="TPR" evidence="5">
    <location>
        <begin position="128"/>
        <end position="161"/>
    </location>
</feature>
<dbReference type="Proteomes" id="UP000006514">
    <property type="component" value="Unassembled WGS sequence"/>
</dbReference>
<evidence type="ECO:0000313" key="8">
    <source>
        <dbReference type="Proteomes" id="UP000006514"/>
    </source>
</evidence>
<reference evidence="8" key="1">
    <citation type="journal article" date="2012" name="Science">
        <title>The Paleozoic origin of enzymatic lignin decomposition reconstructed from 31 fungal genomes.</title>
        <authorList>
            <person name="Floudas D."/>
            <person name="Binder M."/>
            <person name="Riley R."/>
            <person name="Barry K."/>
            <person name="Blanchette R.A."/>
            <person name="Henrissat B."/>
            <person name="Martinez A.T."/>
            <person name="Otillar R."/>
            <person name="Spatafora J.W."/>
            <person name="Yadav J.S."/>
            <person name="Aerts A."/>
            <person name="Benoit I."/>
            <person name="Boyd A."/>
            <person name="Carlson A."/>
            <person name="Copeland A."/>
            <person name="Coutinho P.M."/>
            <person name="de Vries R.P."/>
            <person name="Ferreira P."/>
            <person name="Findley K."/>
            <person name="Foster B."/>
            <person name="Gaskell J."/>
            <person name="Glotzer D."/>
            <person name="Gorecki P."/>
            <person name="Heitman J."/>
            <person name="Hesse C."/>
            <person name="Hori C."/>
            <person name="Igarashi K."/>
            <person name="Jurgens J.A."/>
            <person name="Kallen N."/>
            <person name="Kersten P."/>
            <person name="Kohler A."/>
            <person name="Kuees U."/>
            <person name="Kumar T.K.A."/>
            <person name="Kuo A."/>
            <person name="LaButti K."/>
            <person name="Larrondo L.F."/>
            <person name="Lindquist E."/>
            <person name="Ling A."/>
            <person name="Lombard V."/>
            <person name="Lucas S."/>
            <person name="Lundell T."/>
            <person name="Martin R."/>
            <person name="McLaughlin D.J."/>
            <person name="Morgenstern I."/>
            <person name="Morin E."/>
            <person name="Murat C."/>
            <person name="Nagy L.G."/>
            <person name="Nolan M."/>
            <person name="Ohm R.A."/>
            <person name="Patyshakuliyeva A."/>
            <person name="Rokas A."/>
            <person name="Ruiz-Duenas F.J."/>
            <person name="Sabat G."/>
            <person name="Salamov A."/>
            <person name="Samejima M."/>
            <person name="Schmutz J."/>
            <person name="Slot J.C."/>
            <person name="St John F."/>
            <person name="Stenlid J."/>
            <person name="Sun H."/>
            <person name="Sun S."/>
            <person name="Syed K."/>
            <person name="Tsang A."/>
            <person name="Wiebenga A."/>
            <person name="Young D."/>
            <person name="Pisabarro A."/>
            <person name="Eastwood D.C."/>
            <person name="Martin F."/>
            <person name="Cullen D."/>
            <person name="Grigoriev I.V."/>
            <person name="Hibbett D.S."/>
        </authorList>
    </citation>
    <scope>NUCLEOTIDE SEQUENCE [LARGE SCALE GENOMIC DNA]</scope>
    <source>
        <strain evidence="8">TFB10046</strain>
    </source>
</reference>
<dbReference type="PROSITE" id="PS50865">
    <property type="entry name" value="ZF_MYND_2"/>
    <property type="match status" value="1"/>
</dbReference>
<dbReference type="SMART" id="SM00028">
    <property type="entry name" value="TPR"/>
    <property type="match status" value="2"/>
</dbReference>
<evidence type="ECO:0000256" key="2">
    <source>
        <dbReference type="ARBA" id="ARBA00022771"/>
    </source>
</evidence>
<sequence>MLKTLAAECEDKLRKRLPLKPRPQPVVPGPADREKAKELRCHALGLLKMLYSEAGDALSREEQIRSYRHVLELCNESLAADATISYAITHRATAHFELDMWEESAADAEWAEQLVRESTEPSNIVSLVNALFHAGQAKLKLGRFEESLSDLQLAQELDPADDRVPDELEAVRHHIAAYKARSAGDARKERSLRIDDYSGFGLSLYELALLDEAGLCPWTGYAKHILRIVNSAEKDIPAPATKSRSYHKLTQCHSCFVNKLQANLFLCAQCKAAMYCSKECQQKAWKDHKILCTESAARLEELKLKILKPAPNCEVPDQPTTALELSEYMSSWTTKHRPLLAKTLVGALRLHMYPAGHLTKGLRITVEWVSGAQATARRFRMVDAALLDFDSEAFPEGPSSELARRNMEDAQKASLDGDCVAMITIVCVSCWPKQSFYAPVIVERGGEVDLPEKFWIDSLSSVIG</sequence>
<dbReference type="OrthoDB" id="432970at2759"/>
<dbReference type="InterPro" id="IPR011990">
    <property type="entry name" value="TPR-like_helical_dom_sf"/>
</dbReference>
<accession>J0WX17</accession>
<dbReference type="Gene3D" id="6.10.140.2220">
    <property type="match status" value="1"/>
</dbReference>
<evidence type="ECO:0000256" key="5">
    <source>
        <dbReference type="PROSITE-ProRule" id="PRU00339"/>
    </source>
</evidence>
<organism evidence="7 8">
    <name type="scientific">Auricularia subglabra (strain TFB-10046 / SS5)</name>
    <name type="common">White-rot fungus</name>
    <name type="synonym">Auricularia delicata (strain TFB10046)</name>
    <dbReference type="NCBI Taxonomy" id="717982"/>
    <lineage>
        <taxon>Eukaryota</taxon>
        <taxon>Fungi</taxon>
        <taxon>Dikarya</taxon>
        <taxon>Basidiomycota</taxon>
        <taxon>Agaricomycotina</taxon>
        <taxon>Agaricomycetes</taxon>
        <taxon>Auriculariales</taxon>
        <taxon>Auriculariaceae</taxon>
        <taxon>Auricularia</taxon>
    </lineage>
</organism>
<dbReference type="EMBL" id="JH687817">
    <property type="protein sequence ID" value="EJD39031.1"/>
    <property type="molecule type" value="Genomic_DNA"/>
</dbReference>
<protein>
    <recommendedName>
        <fullName evidence="6">MYND-type domain-containing protein</fullName>
    </recommendedName>
</protein>
<keyword evidence="1" id="KW-0479">Metal-binding</keyword>
<name>J0WX17_AURST</name>